<feature type="compositionally biased region" description="Low complexity" evidence="5">
    <location>
        <begin position="59"/>
        <end position="71"/>
    </location>
</feature>
<evidence type="ECO:0000256" key="5">
    <source>
        <dbReference type="SAM" id="MobiDB-lite"/>
    </source>
</evidence>
<feature type="transmembrane region" description="Helical" evidence="6">
    <location>
        <begin position="370"/>
        <end position="392"/>
    </location>
</feature>
<feature type="compositionally biased region" description="Low complexity" evidence="5">
    <location>
        <begin position="21"/>
        <end position="47"/>
    </location>
</feature>
<dbReference type="Proteomes" id="UP000265355">
    <property type="component" value="Unassembled WGS sequence"/>
</dbReference>
<keyword evidence="4 6" id="KW-0472">Membrane</keyword>
<keyword evidence="2 6" id="KW-0812">Transmembrane</keyword>
<feature type="region of interest" description="Disordered" evidence="5">
    <location>
        <begin position="1"/>
        <end position="71"/>
    </location>
</feature>
<accession>A0ABX9NAT2</accession>
<dbReference type="EMBL" id="QWEE01000028">
    <property type="protein sequence ID" value="RII93765.1"/>
    <property type="molecule type" value="Genomic_DNA"/>
</dbReference>
<evidence type="ECO:0000256" key="4">
    <source>
        <dbReference type="ARBA" id="ARBA00023136"/>
    </source>
</evidence>
<evidence type="ECO:0000256" key="1">
    <source>
        <dbReference type="ARBA" id="ARBA00004127"/>
    </source>
</evidence>
<feature type="transmembrane region" description="Helical" evidence="6">
    <location>
        <begin position="221"/>
        <end position="239"/>
    </location>
</feature>
<evidence type="ECO:0000256" key="3">
    <source>
        <dbReference type="ARBA" id="ARBA00022989"/>
    </source>
</evidence>
<feature type="transmembrane region" description="Helical" evidence="6">
    <location>
        <begin position="337"/>
        <end position="363"/>
    </location>
</feature>
<evidence type="ECO:0000259" key="7">
    <source>
        <dbReference type="SMART" id="SM00752"/>
    </source>
</evidence>
<dbReference type="InterPro" id="IPR011020">
    <property type="entry name" value="HTTM-like"/>
</dbReference>
<keyword evidence="9" id="KW-1185">Reference proteome</keyword>
<sequence>MSADQHEPDRSTAESTPAGRASTTASAKKPAKATTATTSTKPKAPAAGSWTGRHHPRNASSRPRGAVARRASGVRAARLRQMLQDRELLTALRDPRGWPRGIATWMTEREHATYSFAAFRITIGAVILMVLVTCFSDRHYLWGVGARFIDPESTRRGWLPLFTGLFSKTDATLFDLAYLLLVVLAALFTLGWRTRIVTPFLLVFWVGLSTNSTLLTNGGDTVLRLVLFFALFADLSRHFSMDAARRRRAAVTPAVGTAGRAPVGLVQVARAQIDRIPRLVPVLLHNTALVLCAYQIMLVYVNSALLKLQGAEWRDGTATYYSLILDGYRPWPWLNDLLVQSSLGIVVASFVAVTFQGLFPLLILWRPTRIVALVAITGMHLMIGLLLGLWPFSLAMIALDFLFIRDATWREGRALIGRWSEDRPDRIRAAHARRSSPAPAAEVPAEA</sequence>
<keyword evidence="3 6" id="KW-1133">Transmembrane helix</keyword>
<feature type="transmembrane region" description="Helical" evidence="6">
    <location>
        <begin position="279"/>
        <end position="301"/>
    </location>
</feature>
<proteinExistence type="predicted"/>
<comment type="caution">
    <text evidence="8">The sequence shown here is derived from an EMBL/GenBank/DDBJ whole genome shotgun (WGS) entry which is preliminary data.</text>
</comment>
<feature type="transmembrane region" description="Helical" evidence="6">
    <location>
        <begin position="197"/>
        <end position="215"/>
    </location>
</feature>
<evidence type="ECO:0000313" key="9">
    <source>
        <dbReference type="Proteomes" id="UP000265355"/>
    </source>
</evidence>
<organism evidence="8 9">
    <name type="scientific">Clavibacter californiensis</name>
    <dbReference type="NCBI Taxonomy" id="1401995"/>
    <lineage>
        <taxon>Bacteria</taxon>
        <taxon>Bacillati</taxon>
        <taxon>Actinomycetota</taxon>
        <taxon>Actinomycetes</taxon>
        <taxon>Micrococcales</taxon>
        <taxon>Microbacteriaceae</taxon>
        <taxon>Clavibacter</taxon>
    </lineage>
</organism>
<name>A0ABX9NAT2_9MICO</name>
<dbReference type="InterPro" id="IPR052964">
    <property type="entry name" value="Sporulation_signal_mat"/>
</dbReference>
<feature type="compositionally biased region" description="Basic and acidic residues" evidence="5">
    <location>
        <begin position="1"/>
        <end position="12"/>
    </location>
</feature>
<feature type="transmembrane region" description="Helical" evidence="6">
    <location>
        <begin position="171"/>
        <end position="190"/>
    </location>
</feature>
<dbReference type="PANTHER" id="PTHR39535">
    <property type="entry name" value="SPORULATION-DELAYING PROTEIN SDPB"/>
    <property type="match status" value="1"/>
</dbReference>
<dbReference type="PANTHER" id="PTHR39535:SF2">
    <property type="entry name" value="HTTM DOMAIN-CONTAINING PROTEIN"/>
    <property type="match status" value="1"/>
</dbReference>
<evidence type="ECO:0000256" key="6">
    <source>
        <dbReference type="SAM" id="Phobius"/>
    </source>
</evidence>
<feature type="domain" description="HTTM-like" evidence="7">
    <location>
        <begin position="108"/>
        <end position="408"/>
    </location>
</feature>
<comment type="subcellular location">
    <subcellularLocation>
        <location evidence="1">Endomembrane system</location>
        <topology evidence="1">Multi-pass membrane protein</topology>
    </subcellularLocation>
</comment>
<gene>
    <name evidence="8" type="ORF">DZF98_03415</name>
</gene>
<protein>
    <recommendedName>
        <fullName evidence="7">HTTM-like domain-containing protein</fullName>
    </recommendedName>
</protein>
<evidence type="ECO:0000313" key="8">
    <source>
        <dbReference type="EMBL" id="RII93765.1"/>
    </source>
</evidence>
<feature type="transmembrane region" description="Helical" evidence="6">
    <location>
        <begin position="112"/>
        <end position="132"/>
    </location>
</feature>
<dbReference type="RefSeq" id="WP_119372488.1">
    <property type="nucleotide sequence ID" value="NZ_CP040792.1"/>
</dbReference>
<dbReference type="SMART" id="SM00752">
    <property type="entry name" value="HTTM"/>
    <property type="match status" value="1"/>
</dbReference>
<evidence type="ECO:0000256" key="2">
    <source>
        <dbReference type="ARBA" id="ARBA00022692"/>
    </source>
</evidence>
<reference evidence="8 9" key="1">
    <citation type="submission" date="2018-08" db="EMBL/GenBank/DDBJ databases">
        <title>Genome Sequence of Clavibacter michiganensis Subspecies type strains, and the Atypical Peach-Colored Strains Isolated from Tomato.</title>
        <authorList>
            <person name="Osdaghi E."/>
            <person name="Portier P."/>
            <person name="Briand M."/>
            <person name="Jacques M.-A."/>
        </authorList>
    </citation>
    <scope>NUCLEOTIDE SEQUENCE [LARGE SCALE GENOMIC DNA]</scope>
    <source>
        <strain evidence="8 9">CFBP 8216</strain>
    </source>
</reference>